<evidence type="ECO:0000259" key="2">
    <source>
        <dbReference type="Pfam" id="PF01648"/>
    </source>
</evidence>
<organism evidence="3 4">
    <name type="scientific">Spongiivirga citrea</name>
    <dbReference type="NCBI Taxonomy" id="1481457"/>
    <lineage>
        <taxon>Bacteria</taxon>
        <taxon>Pseudomonadati</taxon>
        <taxon>Bacteroidota</taxon>
        <taxon>Flavobacteriia</taxon>
        <taxon>Flavobacteriales</taxon>
        <taxon>Flavobacteriaceae</taxon>
        <taxon>Spongiivirga</taxon>
    </lineage>
</organism>
<dbReference type="Proteomes" id="UP000474296">
    <property type="component" value="Unassembled WGS sequence"/>
</dbReference>
<dbReference type="EMBL" id="JAABOQ010000003">
    <property type="protein sequence ID" value="NER17000.1"/>
    <property type="molecule type" value="Genomic_DNA"/>
</dbReference>
<sequence length="209" mass="24444">MPLYKRITPNQHSFVYIWKIDESLDELLNKIQLKPESQERVDGMKSIQHQRGFLSVRMLLAAAGYSDFDLFYDEEGKPHLKDGKHISITHSFSYSGIIVSDENVGIDIEMQREKIEIIAHKFLKYEFEYTSEADYVRMLTVIWGAKEAIYKMFPPRGLSFKDHIKVIPFKIGDQAGRAWAHFEEVAQKYQLEWLEFDGYTCVYSSEEGL</sequence>
<dbReference type="RefSeq" id="WP_164030925.1">
    <property type="nucleotide sequence ID" value="NZ_JAABOQ010000003.1"/>
</dbReference>
<comment type="caution">
    <text evidence="3">The sequence shown here is derived from an EMBL/GenBank/DDBJ whole genome shotgun (WGS) entry which is preliminary data.</text>
</comment>
<dbReference type="InterPro" id="IPR037143">
    <property type="entry name" value="4-PPantetheinyl_Trfase_dom_sf"/>
</dbReference>
<evidence type="ECO:0000256" key="1">
    <source>
        <dbReference type="ARBA" id="ARBA00022679"/>
    </source>
</evidence>
<reference evidence="3 4" key="1">
    <citation type="submission" date="2020-01" db="EMBL/GenBank/DDBJ databases">
        <title>Spongiivirga citrea KCTC 32990T.</title>
        <authorList>
            <person name="Wang G."/>
        </authorList>
    </citation>
    <scope>NUCLEOTIDE SEQUENCE [LARGE SCALE GENOMIC DNA]</scope>
    <source>
        <strain evidence="3 4">KCTC 32990</strain>
    </source>
</reference>
<evidence type="ECO:0000313" key="4">
    <source>
        <dbReference type="Proteomes" id="UP000474296"/>
    </source>
</evidence>
<name>A0A6M0CT63_9FLAO</name>
<evidence type="ECO:0000313" key="3">
    <source>
        <dbReference type="EMBL" id="NER17000.1"/>
    </source>
</evidence>
<dbReference type="GO" id="GO:0000287">
    <property type="term" value="F:magnesium ion binding"/>
    <property type="evidence" value="ECO:0007669"/>
    <property type="project" value="InterPro"/>
</dbReference>
<keyword evidence="1 3" id="KW-0808">Transferase</keyword>
<protein>
    <submittedName>
        <fullName evidence="3">4'-phosphopantetheinyl transferase superfamily protein</fullName>
    </submittedName>
</protein>
<dbReference type="AlphaFoldDB" id="A0A6M0CT63"/>
<accession>A0A6M0CT63</accession>
<dbReference type="InterPro" id="IPR008278">
    <property type="entry name" value="4-PPantetheinyl_Trfase_dom"/>
</dbReference>
<gene>
    <name evidence="3" type="ORF">GWK10_07245</name>
</gene>
<feature type="domain" description="4'-phosphopantetheinyl transferase" evidence="2">
    <location>
        <begin position="104"/>
        <end position="170"/>
    </location>
</feature>
<keyword evidence="4" id="KW-1185">Reference proteome</keyword>
<dbReference type="GO" id="GO:0008897">
    <property type="term" value="F:holo-[acyl-carrier-protein] synthase activity"/>
    <property type="evidence" value="ECO:0007669"/>
    <property type="project" value="InterPro"/>
</dbReference>
<dbReference type="Pfam" id="PF01648">
    <property type="entry name" value="ACPS"/>
    <property type="match status" value="1"/>
</dbReference>
<proteinExistence type="predicted"/>
<dbReference type="SUPFAM" id="SSF56214">
    <property type="entry name" value="4'-phosphopantetheinyl transferase"/>
    <property type="match status" value="2"/>
</dbReference>
<dbReference type="Gene3D" id="3.90.470.20">
    <property type="entry name" value="4'-phosphopantetheinyl transferase domain"/>
    <property type="match status" value="1"/>
</dbReference>